<evidence type="ECO:0000313" key="3">
    <source>
        <dbReference type="Proteomes" id="UP001163046"/>
    </source>
</evidence>
<name>A0A9W9YM78_9CNID</name>
<evidence type="ECO:0000313" key="2">
    <source>
        <dbReference type="EMBL" id="KAJ7357824.1"/>
    </source>
</evidence>
<comment type="caution">
    <text evidence="2">The sequence shown here is derived from an EMBL/GenBank/DDBJ whole genome shotgun (WGS) entry which is preliminary data.</text>
</comment>
<dbReference type="Gene3D" id="3.30.760.10">
    <property type="entry name" value="RNA Cap, Translation Initiation Factor Eif4e"/>
    <property type="match status" value="1"/>
</dbReference>
<dbReference type="SUPFAM" id="SSF55418">
    <property type="entry name" value="eIF4e-like"/>
    <property type="match status" value="1"/>
</dbReference>
<gene>
    <name evidence="2" type="ORF">OS493_022634</name>
</gene>
<accession>A0A9W9YM78</accession>
<dbReference type="PANTHER" id="PTHR31977:SF1">
    <property type="entry name" value="UPF0696 PROTEIN C11ORF68"/>
    <property type="match status" value="1"/>
</dbReference>
<protein>
    <submittedName>
        <fullName evidence="2">Uncharacterized protein</fullName>
    </submittedName>
</protein>
<proteinExistence type="inferred from homology"/>
<dbReference type="PANTHER" id="PTHR31977">
    <property type="entry name" value="UPF0696 PROTEIN C11ORF68"/>
    <property type="match status" value="1"/>
</dbReference>
<dbReference type="EMBL" id="MU827317">
    <property type="protein sequence ID" value="KAJ7357824.1"/>
    <property type="molecule type" value="Genomic_DNA"/>
</dbReference>
<dbReference type="Pfam" id="PF08939">
    <property type="entry name" value="Bles03"/>
    <property type="match status" value="1"/>
</dbReference>
<keyword evidence="3" id="KW-1185">Reference proteome</keyword>
<comment type="similarity">
    <text evidence="1">Belongs to the UPF0696 family.</text>
</comment>
<sequence>MEDQVEDGEWIVFEGDVTIDDFVKRNRPSLIENSNHPWVKVANPQRLPCHITEEDEDSLLEEWETVKRNPRRITADFVRDLAEKYAYKSGKWLIYSKSARIDAIWKSVATAVVSGRLGTAAKVSTRYPKESTHVICVYTEDFTNEEQVRAVEKGLKEVGVTAQMLYKPDIYTTLGIYRNNRWRLKPTIYTSQP</sequence>
<dbReference type="OrthoDB" id="10067381at2759"/>
<organism evidence="2 3">
    <name type="scientific">Desmophyllum pertusum</name>
    <dbReference type="NCBI Taxonomy" id="174260"/>
    <lineage>
        <taxon>Eukaryota</taxon>
        <taxon>Metazoa</taxon>
        <taxon>Cnidaria</taxon>
        <taxon>Anthozoa</taxon>
        <taxon>Hexacorallia</taxon>
        <taxon>Scleractinia</taxon>
        <taxon>Caryophylliina</taxon>
        <taxon>Caryophylliidae</taxon>
        <taxon>Desmophyllum</taxon>
    </lineage>
</organism>
<dbReference type="Proteomes" id="UP001163046">
    <property type="component" value="Unassembled WGS sequence"/>
</dbReference>
<dbReference type="InterPro" id="IPR023398">
    <property type="entry name" value="TIF_eIF4e-like"/>
</dbReference>
<evidence type="ECO:0000256" key="1">
    <source>
        <dbReference type="ARBA" id="ARBA00010568"/>
    </source>
</evidence>
<reference evidence="2" key="1">
    <citation type="submission" date="2023-01" db="EMBL/GenBank/DDBJ databases">
        <title>Genome assembly of the deep-sea coral Lophelia pertusa.</title>
        <authorList>
            <person name="Herrera S."/>
            <person name="Cordes E."/>
        </authorList>
    </citation>
    <scope>NUCLEOTIDE SEQUENCE</scope>
    <source>
        <strain evidence="2">USNM1676648</strain>
        <tissue evidence="2">Polyp</tissue>
    </source>
</reference>
<dbReference type="InterPro" id="IPR015034">
    <property type="entry name" value="Bles03"/>
</dbReference>
<dbReference type="AlphaFoldDB" id="A0A9W9YM78"/>